<evidence type="ECO:0000313" key="2">
    <source>
        <dbReference type="EMBL" id="AFK56608.1"/>
    </source>
</evidence>
<geneLocation type="plasmid" evidence="2 3">
    <name>pTM2</name>
</geneLocation>
<dbReference type="Proteomes" id="UP000005258">
    <property type="component" value="Plasmid pTM2"/>
</dbReference>
<reference evidence="2 3" key="1">
    <citation type="journal article" date="2012" name="J. Am. Chem. Soc.">
        <title>Bacterial biosynthesis and maturation of the didemnin anti-cancer agents.</title>
        <authorList>
            <person name="Xu Y."/>
            <person name="Kersten R.D."/>
            <person name="Nam S.J."/>
            <person name="Lu L."/>
            <person name="Al-Suwailem A.M."/>
            <person name="Zheng H."/>
            <person name="Fenical W."/>
            <person name="Dorrestein P.C."/>
            <person name="Moore B.S."/>
            <person name="Qian P.Y."/>
        </authorList>
    </citation>
    <scope>NUCLEOTIDE SEQUENCE [LARGE SCALE GENOMIC DNA]</scope>
    <source>
        <strain evidence="2 3">KA081020-065</strain>
    </source>
</reference>
<dbReference type="RefSeq" id="WP_014753360.1">
    <property type="nucleotide sequence ID" value="NC_017966.1"/>
</dbReference>
<dbReference type="KEGG" id="tmo:TMO_b0600"/>
<keyword evidence="1" id="KW-0732">Signal</keyword>
<dbReference type="EMBL" id="CP003238">
    <property type="protein sequence ID" value="AFK56608.1"/>
    <property type="molecule type" value="Genomic_DNA"/>
</dbReference>
<feature type="signal peptide" evidence="1">
    <location>
        <begin position="1"/>
        <end position="29"/>
    </location>
</feature>
<evidence type="ECO:0000313" key="3">
    <source>
        <dbReference type="Proteomes" id="UP000005258"/>
    </source>
</evidence>
<dbReference type="Pfam" id="PF06776">
    <property type="entry name" value="IalB"/>
    <property type="match status" value="1"/>
</dbReference>
<feature type="chain" id="PRO_5003680354" evidence="1">
    <location>
        <begin position="30"/>
        <end position="189"/>
    </location>
</feature>
<dbReference type="InterPro" id="IPR010642">
    <property type="entry name" value="Invasion_prot_B"/>
</dbReference>
<dbReference type="Gene3D" id="2.60.40.1880">
    <property type="entry name" value="Invasion associated locus B (IalB) protein"/>
    <property type="match status" value="1"/>
</dbReference>
<evidence type="ECO:0000256" key="1">
    <source>
        <dbReference type="SAM" id="SignalP"/>
    </source>
</evidence>
<proteinExistence type="predicted"/>
<accession>I3TV20</accession>
<dbReference type="InterPro" id="IPR038696">
    <property type="entry name" value="IalB_sf"/>
</dbReference>
<keyword evidence="2" id="KW-0614">Plasmid</keyword>
<dbReference type="HOGENOM" id="CLU_096085_4_0_5"/>
<keyword evidence="3" id="KW-1185">Reference proteome</keyword>
<sequence length="189" mass="19301">MMQRGSTARLVLLAATLAATLGLAGTAGAVAQSAPATKPADAPAPAEPQKVDGSAPAWTVTCVSRGRAAAADCTMEQRLFNSDNGQLMSVAVVSVPGESRKPELVLQLPTGLTLTEPVTLAVDDGTPVPVTVRSCDGRGCFAALPLNNDLLKAMRAGKVMSVRAVAGNGAVLTFPHMLMDFTAAFDAVK</sequence>
<dbReference type="AlphaFoldDB" id="I3TV20"/>
<organism evidence="2 3">
    <name type="scientific">Tistrella mobilis (strain KA081020-065)</name>
    <dbReference type="NCBI Taxonomy" id="1110502"/>
    <lineage>
        <taxon>Bacteria</taxon>
        <taxon>Pseudomonadati</taxon>
        <taxon>Pseudomonadota</taxon>
        <taxon>Alphaproteobacteria</taxon>
        <taxon>Geminicoccales</taxon>
        <taxon>Geminicoccaceae</taxon>
        <taxon>Tistrella</taxon>
    </lineage>
</organism>
<gene>
    <name evidence="2" type="ordered locus">TMO_b0600</name>
</gene>
<protein>
    <submittedName>
        <fullName evidence="2">Invasion protein B-like protein</fullName>
    </submittedName>
</protein>
<name>I3TV20_TISMK</name>